<evidence type="ECO:0000313" key="1">
    <source>
        <dbReference type="EMBL" id="RZB68793.1"/>
    </source>
</evidence>
<dbReference type="PANTHER" id="PTHR13318">
    <property type="entry name" value="PARTNER OF PAIRED, ISOFORM B-RELATED"/>
    <property type="match status" value="1"/>
</dbReference>
<dbReference type="PANTHER" id="PTHR13318:SF41">
    <property type="entry name" value="F-BOX_LRR-REPEAT PROTEIN 4"/>
    <property type="match status" value="1"/>
</dbReference>
<comment type="caution">
    <text evidence="1">The sequence shown here is derived from an EMBL/GenBank/DDBJ whole genome shotgun (WGS) entry which is preliminary data.</text>
</comment>
<organism evidence="1 2">
    <name type="scientific">Glycine soja</name>
    <name type="common">Wild soybean</name>
    <dbReference type="NCBI Taxonomy" id="3848"/>
    <lineage>
        <taxon>Eukaryota</taxon>
        <taxon>Viridiplantae</taxon>
        <taxon>Streptophyta</taxon>
        <taxon>Embryophyta</taxon>
        <taxon>Tracheophyta</taxon>
        <taxon>Spermatophyta</taxon>
        <taxon>Magnoliopsida</taxon>
        <taxon>eudicotyledons</taxon>
        <taxon>Gunneridae</taxon>
        <taxon>Pentapetalae</taxon>
        <taxon>rosids</taxon>
        <taxon>fabids</taxon>
        <taxon>Fabales</taxon>
        <taxon>Fabaceae</taxon>
        <taxon>Papilionoideae</taxon>
        <taxon>50 kb inversion clade</taxon>
        <taxon>NPAAA clade</taxon>
        <taxon>indigoferoid/millettioid clade</taxon>
        <taxon>Phaseoleae</taxon>
        <taxon>Glycine</taxon>
        <taxon>Glycine subgen. Soja</taxon>
    </lineage>
</organism>
<sequence>MDGDAILGLRVCINDALTDDDVLHLILGRVERQEDKEVFRLVCKRWLQLLNIENYFREFCAITDSDLTVIANHFPCLRVLNLYNCEVIAEGLLLLHSLDVACCARVIETENDAGSVVVVAEGCHDLLSLAKYCGNLETLLIGGGLDVSTDVIEWLVIAFQLKILWVEYCQNISYSTVRCILSQCRNLEALSISGGIELTDATFQLIGNEEAGLSLKILDVSHCPNNTVTSIGILMDKCSSQEYLDVTI</sequence>
<dbReference type="AlphaFoldDB" id="A0A445H5A3"/>
<dbReference type="SMR" id="A0A445H5A3"/>
<keyword evidence="2" id="KW-1185">Reference proteome</keyword>
<evidence type="ECO:0008006" key="3">
    <source>
        <dbReference type="Google" id="ProtNLM"/>
    </source>
</evidence>
<dbReference type="Proteomes" id="UP000289340">
    <property type="component" value="Chromosome 14"/>
</dbReference>
<evidence type="ECO:0000313" key="2">
    <source>
        <dbReference type="Proteomes" id="UP000289340"/>
    </source>
</evidence>
<dbReference type="InterPro" id="IPR032675">
    <property type="entry name" value="LRR_dom_sf"/>
</dbReference>
<dbReference type="Gene3D" id="3.80.10.10">
    <property type="entry name" value="Ribonuclease Inhibitor"/>
    <property type="match status" value="2"/>
</dbReference>
<dbReference type="GO" id="GO:0019005">
    <property type="term" value="C:SCF ubiquitin ligase complex"/>
    <property type="evidence" value="ECO:0007669"/>
    <property type="project" value="TreeGrafter"/>
</dbReference>
<dbReference type="GO" id="GO:0031146">
    <property type="term" value="P:SCF-dependent proteasomal ubiquitin-dependent protein catabolic process"/>
    <property type="evidence" value="ECO:0007669"/>
    <property type="project" value="TreeGrafter"/>
</dbReference>
<name>A0A445H5A3_GLYSO</name>
<dbReference type="InterPro" id="IPR006553">
    <property type="entry name" value="Leu-rich_rpt_Cys-con_subtyp"/>
</dbReference>
<gene>
    <name evidence="1" type="ORF">D0Y65_038529</name>
</gene>
<dbReference type="SUPFAM" id="SSF52047">
    <property type="entry name" value="RNI-like"/>
    <property type="match status" value="1"/>
</dbReference>
<protein>
    <recommendedName>
        <fullName evidence="3">F-box/LRR-repeat protein 20</fullName>
    </recommendedName>
</protein>
<accession>A0A445H5A3</accession>
<dbReference type="EMBL" id="QZWG01000014">
    <property type="protein sequence ID" value="RZB68793.1"/>
    <property type="molecule type" value="Genomic_DNA"/>
</dbReference>
<dbReference type="SMART" id="SM00367">
    <property type="entry name" value="LRR_CC"/>
    <property type="match status" value="3"/>
</dbReference>
<proteinExistence type="predicted"/>
<reference evidence="1 2" key="1">
    <citation type="submission" date="2018-09" db="EMBL/GenBank/DDBJ databases">
        <title>A high-quality reference genome of wild soybean provides a powerful tool to mine soybean genomes.</title>
        <authorList>
            <person name="Xie M."/>
            <person name="Chung C.Y.L."/>
            <person name="Li M.-W."/>
            <person name="Wong F.-L."/>
            <person name="Chan T.-F."/>
            <person name="Lam H.-M."/>
        </authorList>
    </citation>
    <scope>NUCLEOTIDE SEQUENCE [LARGE SCALE GENOMIC DNA]</scope>
    <source>
        <strain evidence="2">cv. W05</strain>
        <tissue evidence="1">Hypocotyl of etiolated seedlings</tissue>
    </source>
</reference>